<gene>
    <name evidence="2" type="ORF">K1X11_015485</name>
</gene>
<dbReference type="SUPFAM" id="SSF53697">
    <property type="entry name" value="SIS domain"/>
    <property type="match status" value="1"/>
</dbReference>
<dbReference type="InterPro" id="IPR001347">
    <property type="entry name" value="SIS_dom"/>
</dbReference>
<dbReference type="Proteomes" id="UP000738431">
    <property type="component" value="Chromosome"/>
</dbReference>
<accession>A0ABZ1C3D8</accession>
<dbReference type="InterPro" id="IPR046348">
    <property type="entry name" value="SIS_dom_sf"/>
</dbReference>
<dbReference type="PROSITE" id="PS51464">
    <property type="entry name" value="SIS"/>
    <property type="match status" value="1"/>
</dbReference>
<evidence type="ECO:0000313" key="2">
    <source>
        <dbReference type="EMBL" id="WRQ86217.1"/>
    </source>
</evidence>
<dbReference type="Pfam" id="PF13580">
    <property type="entry name" value="SIS_2"/>
    <property type="match status" value="1"/>
</dbReference>
<dbReference type="EMBL" id="CP139781">
    <property type="protein sequence ID" value="WRQ86217.1"/>
    <property type="molecule type" value="Genomic_DNA"/>
</dbReference>
<sequence>MSSPADSYFETATALLQRARETNAATLKTCGALIGQSIADGGVLHTFGSGHSEIIGREIIGRAGGLMPVSGVFDPGMGFSENVVGYGTRLAERYHNTHGLHAGEVIIVISNSGKNASPIEVALAAKARGLTVIGLTSVAMSSTAKTVHPGGQNLHAVADHVLDNLGVSGDAIVEVAEGQMAGPTSTLIGATLLNLLALETMTWLRDNGHELPVVRSQNLPGGMEANIALSKKYRTRLSKLIG</sequence>
<dbReference type="NCBIfam" id="NF002805">
    <property type="entry name" value="PRK02947.1"/>
    <property type="match status" value="1"/>
</dbReference>
<dbReference type="Gene3D" id="3.40.50.10490">
    <property type="entry name" value="Glucose-6-phosphate isomerase like protein, domain 1"/>
    <property type="match status" value="1"/>
</dbReference>
<reference evidence="2 3" key="1">
    <citation type="submission" date="2021-08" db="EMBL/GenBank/DDBJ databases">
        <authorList>
            <person name="Zhang D."/>
            <person name="Zhang A."/>
            <person name="Wang L."/>
        </authorList>
    </citation>
    <scope>NUCLEOTIDE SEQUENCE [LARGE SCALE GENOMIC DNA]</scope>
    <source>
        <strain evidence="2 3">WL0086</strain>
    </source>
</reference>
<reference evidence="2 3" key="2">
    <citation type="submission" date="2023-12" db="EMBL/GenBank/DDBJ databases">
        <title>Description of an unclassified Opitutus bacterium of Verrucomicrobiota.</title>
        <authorList>
            <person name="Zhang D.-F."/>
        </authorList>
    </citation>
    <scope>NUCLEOTIDE SEQUENCE [LARGE SCALE GENOMIC DNA]</scope>
    <source>
        <strain evidence="2 3">WL0086</strain>
    </source>
</reference>
<dbReference type="InterPro" id="IPR035472">
    <property type="entry name" value="RpiR-like_SIS"/>
</dbReference>
<feature type="domain" description="SIS" evidence="1">
    <location>
        <begin position="34"/>
        <end position="208"/>
    </location>
</feature>
<proteinExistence type="predicted"/>
<dbReference type="CDD" id="cd05013">
    <property type="entry name" value="SIS_RpiR"/>
    <property type="match status" value="1"/>
</dbReference>
<keyword evidence="2" id="KW-0413">Isomerase</keyword>
<dbReference type="InterPro" id="IPR050099">
    <property type="entry name" value="SIS_GmhA/DiaA_subfam"/>
</dbReference>
<dbReference type="PANTHER" id="PTHR30390:SF7">
    <property type="entry name" value="PHOSPHOHEPTOSE ISOMERASE"/>
    <property type="match status" value="1"/>
</dbReference>
<evidence type="ECO:0000313" key="3">
    <source>
        <dbReference type="Proteomes" id="UP000738431"/>
    </source>
</evidence>
<organism evidence="2 3">
    <name type="scientific">Actomonas aquatica</name>
    <dbReference type="NCBI Taxonomy" id="2866162"/>
    <lineage>
        <taxon>Bacteria</taxon>
        <taxon>Pseudomonadati</taxon>
        <taxon>Verrucomicrobiota</taxon>
        <taxon>Opitutia</taxon>
        <taxon>Opitutales</taxon>
        <taxon>Opitutaceae</taxon>
        <taxon>Actomonas</taxon>
    </lineage>
</organism>
<name>A0ABZ1C3D8_9BACT</name>
<dbReference type="RefSeq" id="WP_221031145.1">
    <property type="nucleotide sequence ID" value="NZ_CP139781.1"/>
</dbReference>
<evidence type="ECO:0000259" key="1">
    <source>
        <dbReference type="PROSITE" id="PS51464"/>
    </source>
</evidence>
<dbReference type="GO" id="GO:0016853">
    <property type="term" value="F:isomerase activity"/>
    <property type="evidence" value="ECO:0007669"/>
    <property type="project" value="UniProtKB-KW"/>
</dbReference>
<dbReference type="PANTHER" id="PTHR30390">
    <property type="entry name" value="SEDOHEPTULOSE 7-PHOSPHATE ISOMERASE / DNAA INITIATOR-ASSOCIATING FACTOR FOR REPLICATION INITIATION"/>
    <property type="match status" value="1"/>
</dbReference>
<keyword evidence="3" id="KW-1185">Reference proteome</keyword>
<protein>
    <submittedName>
        <fullName evidence="2">Sugar isomerase domain-containing protein</fullName>
    </submittedName>
</protein>